<reference evidence="4" key="1">
    <citation type="submission" date="2021-01" db="EMBL/GenBank/DDBJ databases">
        <authorList>
            <person name="Corre E."/>
            <person name="Pelletier E."/>
            <person name="Niang G."/>
            <person name="Scheremetjew M."/>
            <person name="Finn R."/>
            <person name="Kale V."/>
            <person name="Holt S."/>
            <person name="Cochrane G."/>
            <person name="Meng A."/>
            <person name="Brown T."/>
            <person name="Cohen L."/>
        </authorList>
    </citation>
    <scope>NUCLEOTIDE SEQUENCE</scope>
    <source>
        <strain evidence="4">CCMP1243</strain>
    </source>
</reference>
<feature type="chain" id="PRO_5031007892" evidence="3">
    <location>
        <begin position="30"/>
        <end position="121"/>
    </location>
</feature>
<organism evidence="4">
    <name type="scientific">Rhizochromulina marina</name>
    <dbReference type="NCBI Taxonomy" id="1034831"/>
    <lineage>
        <taxon>Eukaryota</taxon>
        <taxon>Sar</taxon>
        <taxon>Stramenopiles</taxon>
        <taxon>Ochrophyta</taxon>
        <taxon>Dictyochophyceae</taxon>
        <taxon>Rhizochromulinales</taxon>
        <taxon>Rhizochromulina</taxon>
    </lineage>
</organism>
<feature type="signal peptide" evidence="3">
    <location>
        <begin position="1"/>
        <end position="29"/>
    </location>
</feature>
<accession>A0A7S2WU87</accession>
<evidence type="ECO:0000256" key="3">
    <source>
        <dbReference type="SAM" id="SignalP"/>
    </source>
</evidence>
<feature type="transmembrane region" description="Helical" evidence="2">
    <location>
        <begin position="45"/>
        <end position="71"/>
    </location>
</feature>
<evidence type="ECO:0000256" key="1">
    <source>
        <dbReference type="SAM" id="MobiDB-lite"/>
    </source>
</evidence>
<feature type="region of interest" description="Disordered" evidence="1">
    <location>
        <begin position="97"/>
        <end position="121"/>
    </location>
</feature>
<keyword evidence="2" id="KW-0472">Membrane</keyword>
<keyword evidence="2" id="KW-1133">Transmembrane helix</keyword>
<proteinExistence type="predicted"/>
<evidence type="ECO:0000313" key="4">
    <source>
        <dbReference type="EMBL" id="CAD9706192.1"/>
    </source>
</evidence>
<gene>
    <name evidence="4" type="ORF">RMAR1173_LOCUS17417</name>
</gene>
<dbReference type="AlphaFoldDB" id="A0A7S2WU87"/>
<keyword evidence="2" id="KW-0812">Transmembrane</keyword>
<dbReference type="EMBL" id="HBHJ01026387">
    <property type="protein sequence ID" value="CAD9706192.1"/>
    <property type="molecule type" value="Transcribed_RNA"/>
</dbReference>
<keyword evidence="3" id="KW-0732">Signal</keyword>
<feature type="compositionally biased region" description="Pro residues" evidence="1">
    <location>
        <begin position="109"/>
        <end position="121"/>
    </location>
</feature>
<evidence type="ECO:0000256" key="2">
    <source>
        <dbReference type="SAM" id="Phobius"/>
    </source>
</evidence>
<protein>
    <submittedName>
        <fullName evidence="4">Uncharacterized protein</fullName>
    </submittedName>
</protein>
<sequence>MKWRELAWHVRRAMLSVLCLLLVLEEVSAKKRQRKRKGRGKSRYAQFYYLMAAFVLIIVGPAVYTFCVSLWKDPAVPRLLRAAVQSVRGAVLANMGKTVGSTKGAPTRGPSPPYRPPSKLS</sequence>
<name>A0A7S2WU87_9STRA</name>